<dbReference type="InterPro" id="IPR040151">
    <property type="entry name" value="Gfd2/YDR514C-like"/>
</dbReference>
<feature type="domain" description="Gfd2/YDR514C-like C-terminal" evidence="2">
    <location>
        <begin position="593"/>
        <end position="822"/>
    </location>
</feature>
<evidence type="ECO:0000313" key="4">
    <source>
        <dbReference type="Proteomes" id="UP000836404"/>
    </source>
</evidence>
<proteinExistence type="predicted"/>
<evidence type="ECO:0000256" key="1">
    <source>
        <dbReference type="SAM" id="MobiDB-lite"/>
    </source>
</evidence>
<gene>
    <name evidence="3" type="ORF">JKILLFL_G2990</name>
</gene>
<dbReference type="EMBL" id="CAJHJF010000880">
    <property type="protein sequence ID" value="CAD6908114.1"/>
    <property type="molecule type" value="Genomic_DNA"/>
</dbReference>
<dbReference type="AlphaFoldDB" id="A0A9N8LEB9"/>
<dbReference type="Pfam" id="PF21762">
    <property type="entry name" value="DEDDh_C"/>
    <property type="match status" value="1"/>
</dbReference>
<dbReference type="PANTHER" id="PTHR28083">
    <property type="entry name" value="GOOD FOR FULL DBP5 ACTIVITY PROTEIN 2"/>
    <property type="match status" value="1"/>
</dbReference>
<protein>
    <recommendedName>
        <fullName evidence="2">Gfd2/YDR514C-like C-terminal domain-containing protein</fullName>
    </recommendedName>
</protein>
<dbReference type="OrthoDB" id="5953249at2759"/>
<feature type="compositionally biased region" description="Polar residues" evidence="1">
    <location>
        <begin position="336"/>
        <end position="348"/>
    </location>
</feature>
<feature type="region of interest" description="Disordered" evidence="1">
    <location>
        <begin position="1"/>
        <end position="90"/>
    </location>
</feature>
<evidence type="ECO:0000259" key="2">
    <source>
        <dbReference type="Pfam" id="PF21762"/>
    </source>
</evidence>
<sequence length="1190" mass="133832">MSSRYDHHDRNTKSWRPQQQRSSQWSQSRESSTASFRTADTSFQSQQPQQPPYDRRYDARRSVDRPDVKPKPEPAPQTQLPNDPLSASARPPWQLELDTIATALKDRTANFLSVQAVPWDHGPHEIIEFGWSYPDPKRPHAPLEEALITMHYIPISGIKRRNGMLSANARESFLFGDHSLDIKPTDTDWNAAKTQRLDFQEIVDRLEETIQMLLRDKRPLYLVVHGDNRGLEALTQAALNTIEWGRTAFGPIETDDHIALDMNMDLSELNAIHQQARLAKDAERAAAEKREWEDKIKKLKNPDNDGGRGRDPYAHPELSSRFNPQASHGTGRGSDSRGNQTASYSNAPGPSRQPANSGSNNSSRARGRDDDDDDDAYDEWGFPISDDEDGFGIPCGTASGSRAPMFKKNLDIKVLDTTTLMKALGYMWYEPDPNPTAKAPEDPKVRDMCRVILKGSPYARKLRTQIFDNAGNDAHYTMLSLAEMIRQWFENQRGQEQAAAAVPDMPRTIQGVVRDDRALRRFDSDGSKLDSGTPAPQSAVPAKHENADAGPSRPKKKPKPANPMNSLETLIAEYECLRNIWQANERGEKAVAFVAIDIETFEQDHNYTLEVGWSILYPPSKFTIDLSHTRDGIVASHFIIDEHRAHRNGNYVANNRDHFLLGSANSEKIDGCEQLMNKSCLAPEPDIWKKLSKKLKQFAKHVDEIYLVFHDATGDIPVLEQWEVLKDVEVLPFFDANTGKHRVPPPTRSPSDARPQAKKDSKARRPIWLVDTQRLMRAYQHSKDVTSIKTMCEELVLHPAVSNKRLHNAGNDAFYTLFGMKVMASGPELPELRKKKQEERKALPSGPRRAVVLQSWDQEFIERDLPEAKEELTPAQIIQQELSNTPGSQERLRPLFNLCDSWYDQQCAFIAIRSVVVDGQIVEMAWSVIDRRSLGTQLEGQAASSSANTLDQPQRTYHYLDIDKINLLTSTGAHRFHAPFGAVQRDEDQEVVKAQNSGAEVLPNGTVATTLLRMASQMRALITKLRKTPGKIYFVFHGPVKNHQFPELRIPNEQLPEELHSHGRAATHHALAVDDDDDDEEKLADIEIIDSALVFERYIEKADSVTNADATMLEDTRPSLEDMCQEFNLCAGEQIVTDNAGNAAHLILRAVAYMSTRNPIHHANGGPAADNPQDKIARLRALATTLLPTS</sequence>
<feature type="compositionally biased region" description="Low complexity" evidence="1">
    <location>
        <begin position="14"/>
        <end position="32"/>
    </location>
</feature>
<feature type="compositionally biased region" description="Low complexity" evidence="1">
    <location>
        <begin position="355"/>
        <end position="364"/>
    </location>
</feature>
<keyword evidence="4" id="KW-1185">Reference proteome</keyword>
<reference evidence="3 4" key="1">
    <citation type="submission" date="2020-10" db="EMBL/GenBank/DDBJ databases">
        <authorList>
            <person name="Sedaghatjoo S."/>
        </authorList>
    </citation>
    <scope>NUCLEOTIDE SEQUENCE [LARGE SCALE GENOMIC DNA]</scope>
    <source>
        <strain evidence="3 4">LLFL</strain>
    </source>
</reference>
<feature type="compositionally biased region" description="Polar residues" evidence="1">
    <location>
        <begin position="33"/>
        <end position="43"/>
    </location>
</feature>
<feature type="region of interest" description="Disordered" evidence="1">
    <location>
        <begin position="522"/>
        <end position="564"/>
    </location>
</feature>
<evidence type="ECO:0000313" key="3">
    <source>
        <dbReference type="EMBL" id="CAD6908114.1"/>
    </source>
</evidence>
<dbReference type="InterPro" id="IPR048519">
    <property type="entry name" value="Gfd2/YDR514C-like_C"/>
</dbReference>
<dbReference type="GO" id="GO:0005634">
    <property type="term" value="C:nucleus"/>
    <property type="evidence" value="ECO:0007669"/>
    <property type="project" value="TreeGrafter"/>
</dbReference>
<dbReference type="Proteomes" id="UP000836404">
    <property type="component" value="Unassembled WGS sequence"/>
</dbReference>
<accession>A0A9N8LEB9</accession>
<organism evidence="3 4">
    <name type="scientific">Tilletia laevis</name>
    <dbReference type="NCBI Taxonomy" id="157183"/>
    <lineage>
        <taxon>Eukaryota</taxon>
        <taxon>Fungi</taxon>
        <taxon>Dikarya</taxon>
        <taxon>Basidiomycota</taxon>
        <taxon>Ustilaginomycotina</taxon>
        <taxon>Exobasidiomycetes</taxon>
        <taxon>Tilletiales</taxon>
        <taxon>Tilletiaceae</taxon>
        <taxon>Tilletia</taxon>
    </lineage>
</organism>
<feature type="region of interest" description="Disordered" evidence="1">
    <location>
        <begin position="289"/>
        <end position="385"/>
    </location>
</feature>
<feature type="compositionally biased region" description="Basic and acidic residues" evidence="1">
    <location>
        <begin position="1"/>
        <end position="12"/>
    </location>
</feature>
<feature type="compositionally biased region" description="Basic and acidic residues" evidence="1">
    <location>
        <begin position="289"/>
        <end position="314"/>
    </location>
</feature>
<dbReference type="PANTHER" id="PTHR28083:SF1">
    <property type="entry name" value="GOOD FOR FULL DBP5 ACTIVITY PROTEIN 2"/>
    <property type="match status" value="1"/>
</dbReference>
<feature type="compositionally biased region" description="Basic and acidic residues" evidence="1">
    <location>
        <begin position="53"/>
        <end position="72"/>
    </location>
</feature>
<name>A0A9N8LEB9_9BASI</name>
<feature type="region of interest" description="Disordered" evidence="1">
    <location>
        <begin position="739"/>
        <end position="763"/>
    </location>
</feature>
<comment type="caution">
    <text evidence="3">The sequence shown here is derived from an EMBL/GenBank/DDBJ whole genome shotgun (WGS) entry which is preliminary data.</text>
</comment>